<dbReference type="InterPro" id="IPR011010">
    <property type="entry name" value="DNA_brk_join_enz"/>
</dbReference>
<dbReference type="Pfam" id="PF00589">
    <property type="entry name" value="Phage_integrase"/>
    <property type="match status" value="1"/>
</dbReference>
<accession>A0A3A9ALD6</accession>
<dbReference type="GO" id="GO:0003677">
    <property type="term" value="F:DNA binding"/>
    <property type="evidence" value="ECO:0007669"/>
    <property type="project" value="UniProtKB-KW"/>
</dbReference>
<comment type="caution">
    <text evidence="5">The sequence shown here is derived from an EMBL/GenBank/DDBJ whole genome shotgun (WGS) entry which is preliminary data.</text>
</comment>
<keyword evidence="3" id="KW-0233">DNA recombination</keyword>
<reference evidence="5 6" key="1">
    <citation type="submission" date="2018-09" db="EMBL/GenBank/DDBJ databases">
        <title>Murine metabolic-syndrome-specific gut microbial biobank.</title>
        <authorList>
            <person name="Liu C."/>
        </authorList>
    </citation>
    <scope>NUCLEOTIDE SEQUENCE [LARGE SCALE GENOMIC DNA]</scope>
    <source>
        <strain evidence="5 6">0.1xD8-82</strain>
    </source>
</reference>
<dbReference type="PANTHER" id="PTHR30349">
    <property type="entry name" value="PHAGE INTEGRASE-RELATED"/>
    <property type="match status" value="1"/>
</dbReference>
<dbReference type="Gene3D" id="1.10.150.130">
    <property type="match status" value="1"/>
</dbReference>
<organism evidence="5 6">
    <name type="scientific">Parablautia intestinalis</name>
    <dbReference type="NCBI Taxonomy" id="2320100"/>
    <lineage>
        <taxon>Bacteria</taxon>
        <taxon>Bacillati</taxon>
        <taxon>Bacillota</taxon>
        <taxon>Clostridia</taxon>
        <taxon>Lachnospirales</taxon>
        <taxon>Lachnospiraceae</taxon>
        <taxon>Parablautia</taxon>
    </lineage>
</organism>
<sequence length="282" mass="32976">MDASKITFAEIYEKWSTEHFPNISQSNIHGYNAAYKLCTDIQHMVFADIRLSHLQGIVDDCGKNSPTLRKLKVLFNVMYSYAMKNDVCSKDYSEFVDIGKYKDRNPNKNEHTTFSKEEIEKLWNVVNHDEYMQIPLVLIYTGLRVGELWNLKTEDVHLADRYFEVTKSKTDAGIRTVPIAEKIAPFFEHWLSKNTEYTFTNRQGGQFKDRNFRDSYWQPTMDLLNFEHKPHDTRHTCISLLTENEVDDKIIRKIVGHAGKTVTETVYTHLEIDLLIEAINKI</sequence>
<dbReference type="GO" id="GO:0006310">
    <property type="term" value="P:DNA recombination"/>
    <property type="evidence" value="ECO:0007669"/>
    <property type="project" value="UniProtKB-KW"/>
</dbReference>
<dbReference type="InterPro" id="IPR050090">
    <property type="entry name" value="Tyrosine_recombinase_XerCD"/>
</dbReference>
<dbReference type="Proteomes" id="UP000280696">
    <property type="component" value="Unassembled WGS sequence"/>
</dbReference>
<dbReference type="InterPro" id="IPR002104">
    <property type="entry name" value="Integrase_catalytic"/>
</dbReference>
<keyword evidence="2" id="KW-0238">DNA-binding</keyword>
<dbReference type="AlphaFoldDB" id="A0A3A9ALD6"/>
<dbReference type="Gene3D" id="1.10.443.10">
    <property type="entry name" value="Intergrase catalytic core"/>
    <property type="match status" value="1"/>
</dbReference>
<keyword evidence="6" id="KW-1185">Reference proteome</keyword>
<gene>
    <name evidence="5" type="ORF">D7V94_21460</name>
</gene>
<dbReference type="PANTHER" id="PTHR30349:SF41">
    <property type="entry name" value="INTEGRASE_RECOMBINASE PROTEIN MJ0367-RELATED"/>
    <property type="match status" value="1"/>
</dbReference>
<evidence type="ECO:0000313" key="5">
    <source>
        <dbReference type="EMBL" id="RKI87135.1"/>
    </source>
</evidence>
<evidence type="ECO:0000256" key="3">
    <source>
        <dbReference type="ARBA" id="ARBA00023172"/>
    </source>
</evidence>
<evidence type="ECO:0000259" key="4">
    <source>
        <dbReference type="PROSITE" id="PS51898"/>
    </source>
</evidence>
<dbReference type="InterPro" id="IPR013762">
    <property type="entry name" value="Integrase-like_cat_sf"/>
</dbReference>
<evidence type="ECO:0000313" key="6">
    <source>
        <dbReference type="Proteomes" id="UP000280696"/>
    </source>
</evidence>
<dbReference type="OrthoDB" id="9801717at2"/>
<dbReference type="CDD" id="cd01189">
    <property type="entry name" value="INT_ICEBs1_C_like"/>
    <property type="match status" value="1"/>
</dbReference>
<evidence type="ECO:0000256" key="2">
    <source>
        <dbReference type="ARBA" id="ARBA00023125"/>
    </source>
</evidence>
<name>A0A3A9ALD6_9FIRM</name>
<feature type="domain" description="Tyr recombinase" evidence="4">
    <location>
        <begin position="109"/>
        <end position="280"/>
    </location>
</feature>
<dbReference type="InterPro" id="IPR010998">
    <property type="entry name" value="Integrase_recombinase_N"/>
</dbReference>
<dbReference type="PROSITE" id="PS51898">
    <property type="entry name" value="TYR_RECOMBINASE"/>
    <property type="match status" value="1"/>
</dbReference>
<evidence type="ECO:0000256" key="1">
    <source>
        <dbReference type="ARBA" id="ARBA00008857"/>
    </source>
</evidence>
<comment type="similarity">
    <text evidence="1">Belongs to the 'phage' integrase family.</text>
</comment>
<protein>
    <submittedName>
        <fullName evidence="5">Site-specific integrase</fullName>
    </submittedName>
</protein>
<proteinExistence type="inferred from homology"/>
<dbReference type="GO" id="GO:0015074">
    <property type="term" value="P:DNA integration"/>
    <property type="evidence" value="ECO:0007669"/>
    <property type="project" value="InterPro"/>
</dbReference>
<dbReference type="EMBL" id="RAYQ01000046">
    <property type="protein sequence ID" value="RKI87135.1"/>
    <property type="molecule type" value="Genomic_DNA"/>
</dbReference>
<dbReference type="SUPFAM" id="SSF56349">
    <property type="entry name" value="DNA breaking-rejoining enzymes"/>
    <property type="match status" value="1"/>
</dbReference>